<dbReference type="Pfam" id="PF01880">
    <property type="entry name" value="Desulfoferrodox"/>
    <property type="match status" value="1"/>
</dbReference>
<comment type="function">
    <text evidence="8">Catalyzes the one-electron reduction of superoxide anion radical to hydrogen peroxide at a nonheme ferrous iron center. Plays a fundamental role in case of oxidative stress via its superoxide detoxification activity.</text>
</comment>
<evidence type="ECO:0000313" key="13">
    <source>
        <dbReference type="EMBL" id="SHJ26466.1"/>
    </source>
</evidence>
<evidence type="ECO:0000256" key="8">
    <source>
        <dbReference type="ARBA" id="ARBA00024690"/>
    </source>
</evidence>
<evidence type="ECO:0000256" key="5">
    <source>
        <dbReference type="ARBA" id="ARBA00022723"/>
    </source>
</evidence>
<dbReference type="PANTHER" id="PTHR36541">
    <property type="entry name" value="SUPEROXIDE REDUCTASE-RELATED"/>
    <property type="match status" value="1"/>
</dbReference>
<accession>A0A1M6HW62</accession>
<dbReference type="STRING" id="185007.SAMN02910350_02536"/>
<evidence type="ECO:0000256" key="3">
    <source>
        <dbReference type="ARBA" id="ARBA00014839"/>
    </source>
</evidence>
<keyword evidence="4" id="KW-0813">Transport</keyword>
<evidence type="ECO:0000259" key="12">
    <source>
        <dbReference type="Pfam" id="PF06397"/>
    </source>
</evidence>
<dbReference type="InterPro" id="IPR036073">
    <property type="entry name" value="Desulfoferrodoxin_Fe-bd_dom_sf"/>
</dbReference>
<keyword evidence="6" id="KW-0249">Electron transport</keyword>
<dbReference type="Proteomes" id="UP000184185">
    <property type="component" value="Unassembled WGS sequence"/>
</dbReference>
<evidence type="ECO:0000256" key="4">
    <source>
        <dbReference type="ARBA" id="ARBA00022448"/>
    </source>
</evidence>
<protein>
    <recommendedName>
        <fullName evidence="3">Desulfoferrodoxin</fullName>
        <ecNumber evidence="2">1.15.1.2</ecNumber>
    </recommendedName>
    <alternativeName>
        <fullName evidence="9">Superoxide reductase</fullName>
    </alternativeName>
</protein>
<evidence type="ECO:0000259" key="11">
    <source>
        <dbReference type="Pfam" id="PF01880"/>
    </source>
</evidence>
<dbReference type="AlphaFoldDB" id="A0A1M6HW62"/>
<evidence type="ECO:0000313" key="14">
    <source>
        <dbReference type="Proteomes" id="UP000184185"/>
    </source>
</evidence>
<keyword evidence="5" id="KW-0479">Metal-binding</keyword>
<dbReference type="PANTHER" id="PTHR36541:SF1">
    <property type="entry name" value="SUPEROXIDE REDUCTASE-RELATED"/>
    <property type="match status" value="1"/>
</dbReference>
<dbReference type="InterPro" id="IPR004462">
    <property type="entry name" value="Desulfoferrodoxin_N"/>
</dbReference>
<dbReference type="InterPro" id="IPR051233">
    <property type="entry name" value="Desulfoferrodoxin_SOR"/>
</dbReference>
<evidence type="ECO:0000256" key="9">
    <source>
        <dbReference type="ARBA" id="ARBA00031398"/>
    </source>
</evidence>
<evidence type="ECO:0000256" key="10">
    <source>
        <dbReference type="ARBA" id="ARBA00047448"/>
    </source>
</evidence>
<feature type="domain" description="Desulfoferrodoxin N-terminal" evidence="12">
    <location>
        <begin position="2"/>
        <end position="32"/>
    </location>
</feature>
<keyword evidence="14" id="KW-1185">Reference proteome</keyword>
<comment type="similarity">
    <text evidence="1">Belongs to the desulfoferrodoxin family.</text>
</comment>
<comment type="catalytic activity">
    <reaction evidence="10">
        <text>reduced [rubredoxin] + superoxide + 2 H(+) = oxidized [rubredoxin] + H2O2</text>
        <dbReference type="Rhea" id="RHEA:21324"/>
        <dbReference type="Rhea" id="RHEA-COMP:10302"/>
        <dbReference type="Rhea" id="RHEA-COMP:10303"/>
        <dbReference type="ChEBI" id="CHEBI:15378"/>
        <dbReference type="ChEBI" id="CHEBI:16240"/>
        <dbReference type="ChEBI" id="CHEBI:18421"/>
        <dbReference type="ChEBI" id="CHEBI:29033"/>
        <dbReference type="ChEBI" id="CHEBI:29034"/>
        <dbReference type="EC" id="1.15.1.2"/>
    </reaction>
</comment>
<evidence type="ECO:0000256" key="2">
    <source>
        <dbReference type="ARBA" id="ARBA00012679"/>
    </source>
</evidence>
<gene>
    <name evidence="13" type="ORF">SAMN02745725_02135</name>
</gene>
<dbReference type="RefSeq" id="WP_072917608.1">
    <property type="nucleotide sequence ID" value="NZ_FQYQ01000014.1"/>
</dbReference>
<dbReference type="EC" id="1.15.1.2" evidence="2"/>
<dbReference type="Pfam" id="PF06397">
    <property type="entry name" value="Desulfoferrod_N"/>
    <property type="match status" value="1"/>
</dbReference>
<evidence type="ECO:0000256" key="7">
    <source>
        <dbReference type="ARBA" id="ARBA00023004"/>
    </source>
</evidence>
<dbReference type="GO" id="GO:0050605">
    <property type="term" value="F:superoxide reductase activity"/>
    <property type="evidence" value="ECO:0007669"/>
    <property type="project" value="UniProtKB-EC"/>
</dbReference>
<dbReference type="NCBIfam" id="TIGR00332">
    <property type="entry name" value="neela_ferrous"/>
    <property type="match status" value="1"/>
</dbReference>
<reference evidence="13 14" key="1">
    <citation type="submission" date="2016-11" db="EMBL/GenBank/DDBJ databases">
        <authorList>
            <person name="Jaros S."/>
            <person name="Januszkiewicz K."/>
            <person name="Wedrychowicz H."/>
        </authorList>
    </citation>
    <scope>NUCLEOTIDE SEQUENCE [LARGE SCALE GENOMIC DNA]</scope>
    <source>
        <strain evidence="13 14">DSM 14809</strain>
    </source>
</reference>
<dbReference type="EMBL" id="FQYQ01000014">
    <property type="protein sequence ID" value="SHJ26466.1"/>
    <property type="molecule type" value="Genomic_DNA"/>
</dbReference>
<dbReference type="Gene3D" id="2.60.40.730">
    <property type="entry name" value="SOR catalytic domain"/>
    <property type="match status" value="1"/>
</dbReference>
<dbReference type="GO" id="GO:0005506">
    <property type="term" value="F:iron ion binding"/>
    <property type="evidence" value="ECO:0007669"/>
    <property type="project" value="InterPro"/>
</dbReference>
<dbReference type="InterPro" id="IPR002742">
    <property type="entry name" value="Desulfoferrodoxin_Fe-bd_dom"/>
</dbReference>
<organism evidence="13 14">
    <name type="scientific">Pseudobutyrivibrio xylanivorans DSM 14809</name>
    <dbReference type="NCBI Taxonomy" id="1123012"/>
    <lineage>
        <taxon>Bacteria</taxon>
        <taxon>Bacillati</taxon>
        <taxon>Bacillota</taxon>
        <taxon>Clostridia</taxon>
        <taxon>Lachnospirales</taxon>
        <taxon>Lachnospiraceae</taxon>
        <taxon>Pseudobutyrivibrio</taxon>
    </lineage>
</organism>
<dbReference type="OrthoDB" id="9814936at2"/>
<dbReference type="SUPFAM" id="SSF49367">
    <property type="entry name" value="Superoxide reductase-like"/>
    <property type="match status" value="1"/>
</dbReference>
<evidence type="ECO:0000256" key="1">
    <source>
        <dbReference type="ARBA" id="ARBA00005941"/>
    </source>
</evidence>
<proteinExistence type="inferred from homology"/>
<evidence type="ECO:0000256" key="6">
    <source>
        <dbReference type="ARBA" id="ARBA00022982"/>
    </source>
</evidence>
<dbReference type="SUPFAM" id="SSF57802">
    <property type="entry name" value="Rubredoxin-like"/>
    <property type="match status" value="1"/>
</dbReference>
<feature type="domain" description="Desulfoferrodoxin ferrous iron-binding" evidence="11">
    <location>
        <begin position="38"/>
        <end position="122"/>
    </location>
</feature>
<name>A0A1M6HW62_PSEXY</name>
<keyword evidence="7" id="KW-0408">Iron</keyword>
<sequence length="123" mass="13408">MKFYVCEVCGNFVGMIKESGAPMTCCGQKMKELVPGTSDGAVEKHVPVFTVEGNKVTVTVGSVEHPMAPEHYIEWIALETEKGAQRKVLNPGDKPCAVFALTDDDSVKAVYAYCNLHGLWKAE</sequence>